<feature type="domain" description="ABC1 atypical kinase-like" evidence="5">
    <location>
        <begin position="107"/>
        <end position="341"/>
    </location>
</feature>
<dbReference type="InterPro" id="IPR004147">
    <property type="entry name" value="ABC1_dom"/>
</dbReference>
<evidence type="ECO:0000256" key="1">
    <source>
        <dbReference type="ARBA" id="ARBA00009670"/>
    </source>
</evidence>
<keyword evidence="6" id="KW-0830">Ubiquinone</keyword>
<proteinExistence type="inferred from homology"/>
<dbReference type="GO" id="GO:0006744">
    <property type="term" value="P:ubiquinone biosynthetic process"/>
    <property type="evidence" value="ECO:0007669"/>
    <property type="project" value="TreeGrafter"/>
</dbReference>
<keyword evidence="3" id="KW-0547">Nucleotide-binding</keyword>
<evidence type="ECO:0000259" key="5">
    <source>
        <dbReference type="Pfam" id="PF03109"/>
    </source>
</evidence>
<keyword evidence="4" id="KW-0067">ATP-binding</keyword>
<keyword evidence="6" id="KW-0560">Oxidoreductase</keyword>
<evidence type="ECO:0000313" key="6">
    <source>
        <dbReference type="EMBL" id="EYF06888.1"/>
    </source>
</evidence>
<organism evidence="6 7">
    <name type="scientific">Chondromyces apiculatus DSM 436</name>
    <dbReference type="NCBI Taxonomy" id="1192034"/>
    <lineage>
        <taxon>Bacteria</taxon>
        <taxon>Pseudomonadati</taxon>
        <taxon>Myxococcota</taxon>
        <taxon>Polyangia</taxon>
        <taxon>Polyangiales</taxon>
        <taxon>Polyangiaceae</taxon>
        <taxon>Chondromyces</taxon>
    </lineage>
</organism>
<dbReference type="Proteomes" id="UP000019678">
    <property type="component" value="Unassembled WGS sequence"/>
</dbReference>
<dbReference type="SUPFAM" id="SSF56112">
    <property type="entry name" value="Protein kinase-like (PK-like)"/>
    <property type="match status" value="1"/>
</dbReference>
<dbReference type="CDD" id="cd13970">
    <property type="entry name" value="ABC1_ADCK3"/>
    <property type="match status" value="1"/>
</dbReference>
<dbReference type="AlphaFoldDB" id="A0A017TC75"/>
<dbReference type="RefSeq" id="WP_044239292.1">
    <property type="nucleotide sequence ID" value="NZ_ASRX01000014.1"/>
</dbReference>
<keyword evidence="6" id="KW-0503">Monooxygenase</keyword>
<dbReference type="InterPro" id="IPR034646">
    <property type="entry name" value="ADCK3_dom"/>
</dbReference>
<evidence type="ECO:0000313" key="7">
    <source>
        <dbReference type="Proteomes" id="UP000019678"/>
    </source>
</evidence>
<dbReference type="GO" id="GO:0016740">
    <property type="term" value="F:transferase activity"/>
    <property type="evidence" value="ECO:0007669"/>
    <property type="project" value="UniProtKB-KW"/>
</dbReference>
<evidence type="ECO:0000256" key="2">
    <source>
        <dbReference type="ARBA" id="ARBA00022679"/>
    </source>
</evidence>
<dbReference type="InterPro" id="IPR011009">
    <property type="entry name" value="Kinase-like_dom_sf"/>
</dbReference>
<dbReference type="OrthoDB" id="9795390at2"/>
<dbReference type="EMBL" id="ASRX01000014">
    <property type="protein sequence ID" value="EYF06888.1"/>
    <property type="molecule type" value="Genomic_DNA"/>
</dbReference>
<dbReference type="PANTHER" id="PTHR43851">
    <property type="match status" value="1"/>
</dbReference>
<comment type="caution">
    <text evidence="6">The sequence shown here is derived from an EMBL/GenBank/DDBJ whole genome shotgun (WGS) entry which is preliminary data.</text>
</comment>
<comment type="similarity">
    <text evidence="1">Belongs to the protein kinase superfamily. ADCK protein kinase family.</text>
</comment>
<dbReference type="GO" id="GO:0005524">
    <property type="term" value="F:ATP binding"/>
    <property type="evidence" value="ECO:0007669"/>
    <property type="project" value="UniProtKB-KW"/>
</dbReference>
<name>A0A017TC75_9BACT</name>
<evidence type="ECO:0000256" key="4">
    <source>
        <dbReference type="ARBA" id="ARBA00022840"/>
    </source>
</evidence>
<accession>A0A017TC75</accession>
<protein>
    <submittedName>
        <fullName evidence="6">Ubiquinone biosynthesis monooxygenase UbiB</fullName>
    </submittedName>
</protein>
<keyword evidence="7" id="KW-1185">Reference proteome</keyword>
<dbReference type="InterPro" id="IPR051409">
    <property type="entry name" value="Atypical_kinase_ADCK"/>
</dbReference>
<gene>
    <name evidence="6" type="ORF">CAP_1585</name>
</gene>
<dbReference type="eggNOG" id="COG0661">
    <property type="taxonomic scope" value="Bacteria"/>
</dbReference>
<dbReference type="GO" id="GO:0004497">
    <property type="term" value="F:monooxygenase activity"/>
    <property type="evidence" value="ECO:0007669"/>
    <property type="project" value="UniProtKB-KW"/>
</dbReference>
<dbReference type="PANTHER" id="PTHR43851:SF3">
    <property type="entry name" value="COENZYME Q8"/>
    <property type="match status" value="1"/>
</dbReference>
<keyword evidence="2" id="KW-0808">Transferase</keyword>
<sequence>MADQKPKDKPPTSKLGRLARLASLAPRAIPFAVEGAKRALGQQRTEEDQAEARKKMTAEVKKTAEAMLKTLGEMKGLPLKFGQMASYIDGLAPPGYEDKFQAALKRLLDKAPPLSPEAAEQMVLQEFGAPPAEVFAVWEREPFAAASIGQVHHAETREGAKVAVKVQYPGMDKAIENDLKSVGVLEAMVAPISRKLHVGQTLDEFRKVFLAELDYAREAEMTDLFRRLHADDPDILVPRVHHGLTTRRVLTTEFMSGMGYTEFCETSSQEARNRAGMALWRFTLGTLLRYGILYADPHPGNYRFHADGRVTVLDYGCVKVTPPELIAGMKRYMRAALDEDWIEFDRAIVEELGYDPNDETWELYRNYTLELLLPLTTRDTWVCSKERAREAVTFLSRGIKEMVLKDGSKLPSVPYVPRMPQDFTFVNRLQWGLASVLAGMRTEGNFREMTEPWVRASLRPLPE</sequence>
<dbReference type="Pfam" id="PF03109">
    <property type="entry name" value="ABC1"/>
    <property type="match status" value="1"/>
</dbReference>
<dbReference type="STRING" id="1192034.CAP_1585"/>
<evidence type="ECO:0000256" key="3">
    <source>
        <dbReference type="ARBA" id="ARBA00022741"/>
    </source>
</evidence>
<reference evidence="6 7" key="1">
    <citation type="submission" date="2013-05" db="EMBL/GenBank/DDBJ databases">
        <title>Genome assembly of Chondromyces apiculatus DSM 436.</title>
        <authorList>
            <person name="Sharma G."/>
            <person name="Khatri I."/>
            <person name="Kaur C."/>
            <person name="Mayilraj S."/>
            <person name="Subramanian S."/>
        </authorList>
    </citation>
    <scope>NUCLEOTIDE SEQUENCE [LARGE SCALE GENOMIC DNA]</scope>
    <source>
        <strain evidence="6 7">DSM 436</strain>
    </source>
</reference>